<dbReference type="GO" id="GO:0052651">
    <property type="term" value="P:monoacylglycerol catabolic process"/>
    <property type="evidence" value="ECO:0007669"/>
    <property type="project" value="TreeGrafter"/>
</dbReference>
<feature type="transmembrane region" description="Helical" evidence="1">
    <location>
        <begin position="131"/>
        <end position="157"/>
    </location>
</feature>
<feature type="transmembrane region" description="Helical" evidence="1">
    <location>
        <begin position="27"/>
        <end position="48"/>
    </location>
</feature>
<evidence type="ECO:0000313" key="5">
    <source>
        <dbReference type="Proteomes" id="UP001329430"/>
    </source>
</evidence>
<dbReference type="InterPro" id="IPR054518">
    <property type="entry name" value="ABHD16_N"/>
</dbReference>
<dbReference type="EMBL" id="JAVRBK010000006">
    <property type="protein sequence ID" value="KAK5642993.1"/>
    <property type="molecule type" value="Genomic_DNA"/>
</dbReference>
<dbReference type="InterPro" id="IPR000073">
    <property type="entry name" value="AB_hydrolase_1"/>
</dbReference>
<dbReference type="GO" id="GO:0012505">
    <property type="term" value="C:endomembrane system"/>
    <property type="evidence" value="ECO:0007669"/>
    <property type="project" value="TreeGrafter"/>
</dbReference>
<evidence type="ECO:0000313" key="4">
    <source>
        <dbReference type="EMBL" id="KAK5642993.1"/>
    </source>
</evidence>
<name>A0AAN7VCU6_9COLE</name>
<protein>
    <submittedName>
        <fullName evidence="4">Uncharacterized protein</fullName>
    </submittedName>
</protein>
<comment type="caution">
    <text evidence="4">The sequence shown here is derived from an EMBL/GenBank/DDBJ whole genome shotgun (WGS) entry which is preliminary data.</text>
</comment>
<evidence type="ECO:0000256" key="1">
    <source>
        <dbReference type="SAM" id="Phobius"/>
    </source>
</evidence>
<proteinExistence type="predicted"/>
<dbReference type="Gene3D" id="3.40.50.1820">
    <property type="entry name" value="alpha/beta hydrolase"/>
    <property type="match status" value="1"/>
</dbReference>
<dbReference type="Pfam" id="PF00561">
    <property type="entry name" value="Abhydrolase_1"/>
    <property type="match status" value="1"/>
</dbReference>
<dbReference type="SUPFAM" id="SSF53474">
    <property type="entry name" value="alpha/beta-Hydrolases"/>
    <property type="match status" value="1"/>
</dbReference>
<keyword evidence="1" id="KW-0472">Membrane</keyword>
<evidence type="ECO:0000259" key="2">
    <source>
        <dbReference type="Pfam" id="PF00561"/>
    </source>
</evidence>
<sequence length="488" mass="55388">MMWKLGVYTSPLIIGVLYRKGFFEQDGLVMLSKFATSIGVILVVSFCIRGFNRATNPTYHNFIQTLQTAQMDMTPKTKKELSMYEFEFFAWPVEYSWKDLDGDLSKSRIQISPPLINRTSLQSVMRIPCQLIGYLAIHTFGIKLIYPGSISLLQLILESSLLQGRSKLIDFNKGVRYKLGTMENNEIDTMFVDKRNLTPNGKTLVVCCEGNAGFYEIGIMSTVLEGGYSVLGWNHPGFGGSTGTPFPDQEQNAIDIVMQFAINKLGFKLENILLFGWSIGGYSASWAAMNYPDVKGVVLDATFDDVLPLALNQMPVYLESVVKFAIREHANLHNYEQLSKYPGSILLIRRTDDEVISIKEGDLSSNRGNHLLVKLMRFRYPLIFEETQISLVNEYLATTLTAQDQIVQRIKINSDVCRSLLESYISEHSKSYPMKIGESMPPQQKNQMALYLVRKYMKDYKSSHCTPLPADVFQVPWDINVENDFVFT</sequence>
<reference evidence="4 5" key="1">
    <citation type="journal article" date="2024" name="Insects">
        <title>An Improved Chromosome-Level Genome Assembly of the Firefly Pyrocoelia pectoralis.</title>
        <authorList>
            <person name="Fu X."/>
            <person name="Meyer-Rochow V.B."/>
            <person name="Ballantyne L."/>
            <person name="Zhu X."/>
        </authorList>
    </citation>
    <scope>NUCLEOTIDE SEQUENCE [LARGE SCALE GENOMIC DNA]</scope>
    <source>
        <strain evidence="4">XCY_ONT2</strain>
    </source>
</reference>
<keyword evidence="1" id="KW-1133">Transmembrane helix</keyword>
<dbReference type="GO" id="GO:0006660">
    <property type="term" value="P:phosphatidylserine catabolic process"/>
    <property type="evidence" value="ECO:0007669"/>
    <property type="project" value="TreeGrafter"/>
</dbReference>
<dbReference type="GO" id="GO:0047372">
    <property type="term" value="F:monoacylglycerol lipase activity"/>
    <property type="evidence" value="ECO:0007669"/>
    <property type="project" value="TreeGrafter"/>
</dbReference>
<feature type="domain" description="Phosphatidylserine Lipase ABHD16 N-terminal" evidence="3">
    <location>
        <begin position="1"/>
        <end position="87"/>
    </location>
</feature>
<dbReference type="AlphaFoldDB" id="A0AAN7VCU6"/>
<keyword evidence="1" id="KW-0812">Transmembrane</keyword>
<keyword evidence="5" id="KW-1185">Reference proteome</keyword>
<dbReference type="PANTHER" id="PTHR12277">
    <property type="entry name" value="ALPHA/BETA HYDROLASE DOMAIN-CONTAINING PROTEIN"/>
    <property type="match status" value="1"/>
</dbReference>
<accession>A0AAN7VCU6</accession>
<dbReference type="InterPro" id="IPR029058">
    <property type="entry name" value="AB_hydrolase_fold"/>
</dbReference>
<dbReference type="Pfam" id="PF22990">
    <property type="entry name" value="ABHD16_N"/>
    <property type="match status" value="1"/>
</dbReference>
<gene>
    <name evidence="4" type="ORF">RI129_009160</name>
</gene>
<feature type="domain" description="AB hydrolase-1" evidence="2">
    <location>
        <begin position="204"/>
        <end position="350"/>
    </location>
</feature>
<dbReference type="Proteomes" id="UP001329430">
    <property type="component" value="Chromosome 6"/>
</dbReference>
<dbReference type="GO" id="GO:0004620">
    <property type="term" value="F:phospholipase activity"/>
    <property type="evidence" value="ECO:0007669"/>
    <property type="project" value="TreeGrafter"/>
</dbReference>
<organism evidence="4 5">
    <name type="scientific">Pyrocoelia pectoralis</name>
    <dbReference type="NCBI Taxonomy" id="417401"/>
    <lineage>
        <taxon>Eukaryota</taxon>
        <taxon>Metazoa</taxon>
        <taxon>Ecdysozoa</taxon>
        <taxon>Arthropoda</taxon>
        <taxon>Hexapoda</taxon>
        <taxon>Insecta</taxon>
        <taxon>Pterygota</taxon>
        <taxon>Neoptera</taxon>
        <taxon>Endopterygota</taxon>
        <taxon>Coleoptera</taxon>
        <taxon>Polyphaga</taxon>
        <taxon>Elateriformia</taxon>
        <taxon>Elateroidea</taxon>
        <taxon>Lampyridae</taxon>
        <taxon>Lampyrinae</taxon>
        <taxon>Pyrocoelia</taxon>
    </lineage>
</organism>
<evidence type="ECO:0000259" key="3">
    <source>
        <dbReference type="Pfam" id="PF22990"/>
    </source>
</evidence>
<dbReference type="PANTHER" id="PTHR12277:SF72">
    <property type="entry name" value="BAT5L PROTEIN"/>
    <property type="match status" value="1"/>
</dbReference>